<feature type="binding site" evidence="6">
    <location>
        <position position="154"/>
    </location>
    <ligand>
        <name>(6S)-NADPHX</name>
        <dbReference type="ChEBI" id="CHEBI:64076"/>
    </ligand>
</feature>
<dbReference type="AlphaFoldDB" id="A0A074JTK2"/>
<comment type="similarity">
    <text evidence="6">Belongs to the NnrD/CARKD family.</text>
</comment>
<evidence type="ECO:0000256" key="3">
    <source>
        <dbReference type="ARBA" id="ARBA00022857"/>
    </source>
</evidence>
<feature type="domain" description="YjeF C-terminal" evidence="7">
    <location>
        <begin position="6"/>
        <end position="285"/>
    </location>
</feature>
<feature type="binding site" evidence="6">
    <location>
        <begin position="197"/>
        <end position="201"/>
    </location>
    <ligand>
        <name>AMP</name>
        <dbReference type="ChEBI" id="CHEBI:456215"/>
    </ligand>
</feature>
<evidence type="ECO:0000313" key="8">
    <source>
        <dbReference type="EMBL" id="KEO59200.1"/>
    </source>
</evidence>
<gene>
    <name evidence="6" type="primary">nnrD</name>
    <name evidence="8" type="ORF">DT23_03745</name>
</gene>
<keyword evidence="3 6" id="KW-0521">NADP</keyword>
<dbReference type="PANTHER" id="PTHR12592">
    <property type="entry name" value="ATP-DEPENDENT (S)-NAD(P)H-HYDRATE DEHYDRATASE FAMILY MEMBER"/>
    <property type="match status" value="1"/>
</dbReference>
<dbReference type="HAMAP" id="MF_01965">
    <property type="entry name" value="NADHX_dehydratase"/>
    <property type="match status" value="1"/>
</dbReference>
<keyword evidence="2 6" id="KW-0067">ATP-binding</keyword>
<keyword evidence="4 6" id="KW-0520">NAD</keyword>
<dbReference type="eggNOG" id="COG0063">
    <property type="taxonomic scope" value="Bacteria"/>
</dbReference>
<organism evidence="8 9">
    <name type="scientific">Thioclava indica</name>
    <dbReference type="NCBI Taxonomy" id="1353528"/>
    <lineage>
        <taxon>Bacteria</taxon>
        <taxon>Pseudomonadati</taxon>
        <taxon>Pseudomonadota</taxon>
        <taxon>Alphaproteobacteria</taxon>
        <taxon>Rhodobacterales</taxon>
        <taxon>Paracoccaceae</taxon>
        <taxon>Thioclava</taxon>
    </lineage>
</organism>
<evidence type="ECO:0000256" key="5">
    <source>
        <dbReference type="ARBA" id="ARBA00023239"/>
    </source>
</evidence>
<dbReference type="STRING" id="1353528.DT23_03745"/>
<dbReference type="PROSITE" id="PS01050">
    <property type="entry name" value="YJEF_C_2"/>
    <property type="match status" value="1"/>
</dbReference>
<feature type="binding site" evidence="6">
    <location>
        <position position="41"/>
    </location>
    <ligand>
        <name>(6S)-NADPHX</name>
        <dbReference type="ChEBI" id="CHEBI:64076"/>
    </ligand>
</feature>
<dbReference type="Gene3D" id="3.40.1190.20">
    <property type="match status" value="1"/>
</dbReference>
<dbReference type="GO" id="GO:0005524">
    <property type="term" value="F:ATP binding"/>
    <property type="evidence" value="ECO:0007669"/>
    <property type="project" value="UniProtKB-KW"/>
</dbReference>
<dbReference type="Proteomes" id="UP000027471">
    <property type="component" value="Unassembled WGS sequence"/>
</dbReference>
<protein>
    <recommendedName>
        <fullName evidence="6">ADP-dependent (S)-NAD(P)H-hydrate dehydratase</fullName>
        <ecNumber evidence="6">4.2.1.136</ecNumber>
    </recommendedName>
    <alternativeName>
        <fullName evidence="6">ADP-dependent NAD(P)HX dehydratase</fullName>
    </alternativeName>
</protein>
<feature type="binding site" evidence="6">
    <location>
        <position position="231"/>
    </location>
    <ligand>
        <name>(6S)-NADPHX</name>
        <dbReference type="ChEBI" id="CHEBI:64076"/>
    </ligand>
</feature>
<keyword evidence="9" id="KW-1185">Reference proteome</keyword>
<evidence type="ECO:0000259" key="7">
    <source>
        <dbReference type="PROSITE" id="PS51383"/>
    </source>
</evidence>
<comment type="cofactor">
    <cofactor evidence="6">
        <name>Mg(2+)</name>
        <dbReference type="ChEBI" id="CHEBI:18420"/>
    </cofactor>
</comment>
<dbReference type="EMBL" id="AUNB01000029">
    <property type="protein sequence ID" value="KEO59200.1"/>
    <property type="molecule type" value="Genomic_DNA"/>
</dbReference>
<comment type="catalytic activity">
    <reaction evidence="6">
        <text>(6S)-NADPHX + ADP = AMP + phosphate + NADPH + H(+)</text>
        <dbReference type="Rhea" id="RHEA:32235"/>
        <dbReference type="ChEBI" id="CHEBI:15378"/>
        <dbReference type="ChEBI" id="CHEBI:43474"/>
        <dbReference type="ChEBI" id="CHEBI:57783"/>
        <dbReference type="ChEBI" id="CHEBI:64076"/>
        <dbReference type="ChEBI" id="CHEBI:456215"/>
        <dbReference type="ChEBI" id="CHEBI:456216"/>
        <dbReference type="EC" id="4.2.1.136"/>
    </reaction>
</comment>
<name>A0A074JTK2_9RHOB</name>
<dbReference type="InterPro" id="IPR017953">
    <property type="entry name" value="Carbohydrate_kinase_pred_CS"/>
</dbReference>
<sequence>MTRQIALTDDMRASLAKSPEAHKYGHGHALVLSGGAGQGGAARLAARAALRVGAGLVTIAAPTASFYEQSAQLTAVMLTALPDSYSLRGLLQDDRLNALCLGPGLGQKRAAEMVPAALWGARATVLDADALTAFEHEPDHLFTQTHDKVVLTPHMGEFRRLFPDLAETLAEDDNARESKLHATSAAAKRAGCTVLLKGAETTIATPDGETALHCATGARAAPWLATAGAGDVLSGIITGLLARGLSPFDSACTGAWLHVEAARSFGPGLIAEDLPETLPQVFRDIGV</sequence>
<dbReference type="GO" id="GO:0052855">
    <property type="term" value="F:ADP-dependent NAD(P)H-hydrate dehydratase activity"/>
    <property type="evidence" value="ECO:0007669"/>
    <property type="project" value="UniProtKB-UniRule"/>
</dbReference>
<dbReference type="Pfam" id="PF01256">
    <property type="entry name" value="Carb_kinase"/>
    <property type="match status" value="1"/>
</dbReference>
<dbReference type="GO" id="GO:0110051">
    <property type="term" value="P:metabolite repair"/>
    <property type="evidence" value="ECO:0007669"/>
    <property type="project" value="TreeGrafter"/>
</dbReference>
<evidence type="ECO:0000313" key="9">
    <source>
        <dbReference type="Proteomes" id="UP000027471"/>
    </source>
</evidence>
<dbReference type="RefSeq" id="WP_038130846.1">
    <property type="nucleotide sequence ID" value="NZ_AUNB01000029.1"/>
</dbReference>
<dbReference type="PANTHER" id="PTHR12592:SF0">
    <property type="entry name" value="ATP-DEPENDENT (S)-NAD(P)H-HYDRATE DEHYDRATASE"/>
    <property type="match status" value="1"/>
</dbReference>
<evidence type="ECO:0000256" key="4">
    <source>
        <dbReference type="ARBA" id="ARBA00023027"/>
    </source>
</evidence>
<dbReference type="InterPro" id="IPR029056">
    <property type="entry name" value="Ribokinase-like"/>
</dbReference>
<keyword evidence="5 6" id="KW-0456">Lyase</keyword>
<accession>A0A074JTK2</accession>
<evidence type="ECO:0000256" key="1">
    <source>
        <dbReference type="ARBA" id="ARBA00022741"/>
    </source>
</evidence>
<dbReference type="SUPFAM" id="SSF53613">
    <property type="entry name" value="Ribokinase-like"/>
    <property type="match status" value="1"/>
</dbReference>
<dbReference type="CDD" id="cd01171">
    <property type="entry name" value="YXKO-related"/>
    <property type="match status" value="1"/>
</dbReference>
<comment type="caution">
    <text evidence="8">The sequence shown here is derived from an EMBL/GenBank/DDBJ whole genome shotgun (WGS) entry which is preliminary data.</text>
</comment>
<evidence type="ECO:0000256" key="6">
    <source>
        <dbReference type="HAMAP-Rule" id="MF_01965"/>
    </source>
</evidence>
<comment type="function">
    <text evidence="6">Catalyzes the dehydration of the S-form of NAD(P)HX at the expense of ADP, which is converted to AMP. Together with NAD(P)HX epimerase, which catalyzes the epimerization of the S- and R-forms, the enzyme allows the repair of both epimers of NAD(P)HX, a damaged form of NAD(P)H that is a result of enzymatic or heat-dependent hydration.</text>
</comment>
<comment type="subunit">
    <text evidence="6">Homotetramer.</text>
</comment>
<dbReference type="GO" id="GO:0046496">
    <property type="term" value="P:nicotinamide nucleotide metabolic process"/>
    <property type="evidence" value="ECO:0007669"/>
    <property type="project" value="UniProtKB-UniRule"/>
</dbReference>
<dbReference type="OrthoDB" id="9806925at2"/>
<dbReference type="GO" id="GO:0052856">
    <property type="term" value="F:NAD(P)HX epimerase activity"/>
    <property type="evidence" value="ECO:0007669"/>
    <property type="project" value="TreeGrafter"/>
</dbReference>
<feature type="binding site" evidence="6">
    <location>
        <position position="230"/>
    </location>
    <ligand>
        <name>AMP</name>
        <dbReference type="ChEBI" id="CHEBI:456215"/>
    </ligand>
</feature>
<dbReference type="NCBIfam" id="TIGR00196">
    <property type="entry name" value="yjeF_cterm"/>
    <property type="match status" value="1"/>
</dbReference>
<reference evidence="8 9" key="1">
    <citation type="journal article" date="2015" name="Antonie Van Leeuwenhoek">
        <title>Thioclava indica sp. nov., isolated from surface seawater of the Indian Ocean.</title>
        <authorList>
            <person name="Liu Y."/>
            <person name="Lai Q."/>
            <person name="Du J."/>
            <person name="Xu H."/>
            <person name="Jiang L."/>
            <person name="Shao Z."/>
        </authorList>
    </citation>
    <scope>NUCLEOTIDE SEQUENCE [LARGE SCALE GENOMIC DNA]</scope>
    <source>
        <strain evidence="8 9">DT23-4</strain>
    </source>
</reference>
<dbReference type="InterPro" id="IPR000631">
    <property type="entry name" value="CARKD"/>
</dbReference>
<comment type="catalytic activity">
    <reaction evidence="6">
        <text>(6S)-NADHX + ADP = AMP + phosphate + NADH + H(+)</text>
        <dbReference type="Rhea" id="RHEA:32223"/>
        <dbReference type="ChEBI" id="CHEBI:15378"/>
        <dbReference type="ChEBI" id="CHEBI:43474"/>
        <dbReference type="ChEBI" id="CHEBI:57945"/>
        <dbReference type="ChEBI" id="CHEBI:64074"/>
        <dbReference type="ChEBI" id="CHEBI:456215"/>
        <dbReference type="ChEBI" id="CHEBI:456216"/>
        <dbReference type="EC" id="4.2.1.136"/>
    </reaction>
</comment>
<dbReference type="PROSITE" id="PS51383">
    <property type="entry name" value="YJEF_C_3"/>
    <property type="match status" value="1"/>
</dbReference>
<feature type="binding site" evidence="6">
    <location>
        <position position="104"/>
    </location>
    <ligand>
        <name>(6S)-NADPHX</name>
        <dbReference type="ChEBI" id="CHEBI:64076"/>
    </ligand>
</feature>
<keyword evidence="1 6" id="KW-0547">Nucleotide-binding</keyword>
<evidence type="ECO:0000256" key="2">
    <source>
        <dbReference type="ARBA" id="ARBA00022840"/>
    </source>
</evidence>
<proteinExistence type="inferred from homology"/>
<dbReference type="EC" id="4.2.1.136" evidence="6"/>